<accession>A0ABT2RN20</accession>
<evidence type="ECO:0000313" key="3">
    <source>
        <dbReference type="Proteomes" id="UP001652431"/>
    </source>
</evidence>
<keyword evidence="1" id="KW-1133">Transmembrane helix</keyword>
<evidence type="ECO:0000313" key="2">
    <source>
        <dbReference type="EMBL" id="MCU6686569.1"/>
    </source>
</evidence>
<keyword evidence="1" id="KW-0472">Membrane</keyword>
<dbReference type="Proteomes" id="UP001652431">
    <property type="component" value="Unassembled WGS sequence"/>
</dbReference>
<sequence length="271" mass="31490">MKRLCQWIKAKWRKFWRDDEYDPYVKHLSQSDKRELWYGAFMVCMSVVALCSFSIAFSNIRVSRQNSEDMEELMEMVATYMGSATKDEYEEIAKTIRHDLVFSEYGQEIENYIRYIPNTADICRTCGEGFPSQVYLVCTNTGELYDLDLFEKGANPDAGEYGYMSMSFGYDEVSQTSLHITKTPENKEGTVTVQRGRGIVSVQRMKSLFCDDCIREMLETVENQLVEEFVIFDAEGQKFYAVDDGSVQIGDYELQVEYDEGDYEIEVRYAK</sequence>
<organism evidence="2 3">
    <name type="scientific">Dorea acetigenes</name>
    <dbReference type="NCBI Taxonomy" id="2981787"/>
    <lineage>
        <taxon>Bacteria</taxon>
        <taxon>Bacillati</taxon>
        <taxon>Bacillota</taxon>
        <taxon>Clostridia</taxon>
        <taxon>Lachnospirales</taxon>
        <taxon>Lachnospiraceae</taxon>
        <taxon>Dorea</taxon>
    </lineage>
</organism>
<keyword evidence="3" id="KW-1185">Reference proteome</keyword>
<evidence type="ECO:0000256" key="1">
    <source>
        <dbReference type="SAM" id="Phobius"/>
    </source>
</evidence>
<reference evidence="2 3" key="1">
    <citation type="journal article" date="2021" name="ISME Commun">
        <title>Automated analysis of genomic sequences facilitates high-throughput and comprehensive description of bacteria.</title>
        <authorList>
            <person name="Hitch T.C.A."/>
        </authorList>
    </citation>
    <scope>NUCLEOTIDE SEQUENCE [LARGE SCALE GENOMIC DNA]</scope>
    <source>
        <strain evidence="2 3">Sanger_03</strain>
    </source>
</reference>
<dbReference type="RefSeq" id="WP_158369867.1">
    <property type="nucleotide sequence ID" value="NZ_JAOQJU010000008.1"/>
</dbReference>
<gene>
    <name evidence="2" type="ORF">OCV99_08405</name>
</gene>
<dbReference type="EMBL" id="JAOQJU010000008">
    <property type="protein sequence ID" value="MCU6686569.1"/>
    <property type="molecule type" value="Genomic_DNA"/>
</dbReference>
<name>A0ABT2RN20_9FIRM</name>
<proteinExistence type="predicted"/>
<protein>
    <submittedName>
        <fullName evidence="2">Uncharacterized protein</fullName>
    </submittedName>
</protein>
<keyword evidence="1" id="KW-0812">Transmembrane</keyword>
<feature type="transmembrane region" description="Helical" evidence="1">
    <location>
        <begin position="36"/>
        <end position="57"/>
    </location>
</feature>
<comment type="caution">
    <text evidence="2">The sequence shown here is derived from an EMBL/GenBank/DDBJ whole genome shotgun (WGS) entry which is preliminary data.</text>
</comment>